<dbReference type="Pfam" id="PF05940">
    <property type="entry name" value="NnrS"/>
    <property type="match status" value="1"/>
</dbReference>
<dbReference type="Proteomes" id="UP000198893">
    <property type="component" value="Unassembled WGS sequence"/>
</dbReference>
<keyword evidence="1" id="KW-0812">Transmembrane</keyword>
<keyword evidence="1" id="KW-1133">Transmembrane helix</keyword>
<evidence type="ECO:0000313" key="2">
    <source>
        <dbReference type="EMBL" id="SEO98484.1"/>
    </source>
</evidence>
<accession>A0A1H8U6L9</accession>
<sequence>MQTGASARECRAAGPRVMASTAEQMRAWRGPAILSYGFRPFFLGAALWAAVAMALWVAVLTGAADLPLAFDPISWHAHEFLFGYLGAVVAGFLMTAVPNWTGRLPIVGARLGLLAALWLVGRVVVAVPGPLSPLAVAVIDLGFPVLLALAILREIVAGKNWRNLIVLALLGVMIAANGLFHWEAARGDFAAEGYGLRLGLAAGIGMIALIGGRIVPSFTRNWLVVQGSPARPVPPMQRFDKLVLLASGAVLLLWVAAPARAEAGWALLALAALHAARLARWSGWHGRGEPLLWVLHLGYGFVPLGALALGVSILWPALLPPAAGLHVWMAGALGLMTLAVMTRATLGHGGQALTAGPGTVAIYLCLVASVLLRLWAGMSGAVWPLHLSALAWAAAFGGFALLYGPLLARARRR</sequence>
<feature type="transmembrane region" description="Helical" evidence="1">
    <location>
        <begin position="131"/>
        <end position="152"/>
    </location>
</feature>
<keyword evidence="3" id="KW-1185">Reference proteome</keyword>
<organism evidence="2 3">
    <name type="scientific">Salinihabitans flavidus</name>
    <dbReference type="NCBI Taxonomy" id="569882"/>
    <lineage>
        <taxon>Bacteria</taxon>
        <taxon>Pseudomonadati</taxon>
        <taxon>Pseudomonadota</taxon>
        <taxon>Alphaproteobacteria</taxon>
        <taxon>Rhodobacterales</taxon>
        <taxon>Roseobacteraceae</taxon>
        <taxon>Salinihabitans</taxon>
    </lineage>
</organism>
<feature type="transmembrane region" description="Helical" evidence="1">
    <location>
        <begin position="327"/>
        <end position="346"/>
    </location>
</feature>
<evidence type="ECO:0000256" key="1">
    <source>
        <dbReference type="SAM" id="Phobius"/>
    </source>
</evidence>
<dbReference type="STRING" id="569882.SAMN04490248_11846"/>
<gene>
    <name evidence="2" type="ORF">SAMN04490248_11846</name>
</gene>
<feature type="transmembrane region" description="Helical" evidence="1">
    <location>
        <begin position="194"/>
        <end position="218"/>
    </location>
</feature>
<name>A0A1H8U6L9_9RHOB</name>
<feature type="transmembrane region" description="Helical" evidence="1">
    <location>
        <begin position="382"/>
        <end position="403"/>
    </location>
</feature>
<feature type="transmembrane region" description="Helical" evidence="1">
    <location>
        <begin position="164"/>
        <end position="182"/>
    </location>
</feature>
<proteinExistence type="predicted"/>
<dbReference type="InterPro" id="IPR010266">
    <property type="entry name" value="NnrS"/>
</dbReference>
<feature type="transmembrane region" description="Helical" evidence="1">
    <location>
        <begin position="358"/>
        <end position="376"/>
    </location>
</feature>
<keyword evidence="1" id="KW-0472">Membrane</keyword>
<protein>
    <submittedName>
        <fullName evidence="2">Uncharacterized protein involved in response to NO</fullName>
    </submittedName>
</protein>
<feature type="transmembrane region" description="Helical" evidence="1">
    <location>
        <begin position="107"/>
        <end position="125"/>
    </location>
</feature>
<dbReference type="AlphaFoldDB" id="A0A1H8U6L9"/>
<feature type="transmembrane region" description="Helical" evidence="1">
    <location>
        <begin position="41"/>
        <end position="61"/>
    </location>
</feature>
<evidence type="ECO:0000313" key="3">
    <source>
        <dbReference type="Proteomes" id="UP000198893"/>
    </source>
</evidence>
<reference evidence="2 3" key="1">
    <citation type="submission" date="2016-10" db="EMBL/GenBank/DDBJ databases">
        <authorList>
            <person name="de Groot N.N."/>
        </authorList>
    </citation>
    <scope>NUCLEOTIDE SEQUENCE [LARGE SCALE GENOMIC DNA]</scope>
    <source>
        <strain evidence="2 3">DSM 27842</strain>
    </source>
</reference>
<dbReference type="EMBL" id="FODS01000018">
    <property type="protein sequence ID" value="SEO98484.1"/>
    <property type="molecule type" value="Genomic_DNA"/>
</dbReference>
<feature type="transmembrane region" description="Helical" evidence="1">
    <location>
        <begin position="81"/>
        <end position="100"/>
    </location>
</feature>
<feature type="transmembrane region" description="Helical" evidence="1">
    <location>
        <begin position="291"/>
        <end position="315"/>
    </location>
</feature>